<accession>A0ABS9ZTB4</accession>
<reference evidence="1" key="1">
    <citation type="submission" date="2022-03" db="EMBL/GenBank/DDBJ databases">
        <authorList>
            <person name="Woo C.Y."/>
        </authorList>
    </citation>
    <scope>NUCLEOTIDE SEQUENCE</scope>
    <source>
        <strain evidence="1">CYS-01</strain>
    </source>
</reference>
<dbReference type="Proteomes" id="UP001165460">
    <property type="component" value="Unassembled WGS sequence"/>
</dbReference>
<dbReference type="RefSeq" id="WP_243359374.1">
    <property type="nucleotide sequence ID" value="NZ_JALGBH010000001.1"/>
</dbReference>
<organism evidence="1 2">
    <name type="scientific">Pedobacter montanisoli</name>
    <dbReference type="NCBI Taxonomy" id="2923277"/>
    <lineage>
        <taxon>Bacteria</taxon>
        <taxon>Pseudomonadati</taxon>
        <taxon>Bacteroidota</taxon>
        <taxon>Sphingobacteriia</taxon>
        <taxon>Sphingobacteriales</taxon>
        <taxon>Sphingobacteriaceae</taxon>
        <taxon>Pedobacter</taxon>
    </lineage>
</organism>
<gene>
    <name evidence="1" type="ORF">MMF97_03910</name>
</gene>
<keyword evidence="2" id="KW-1185">Reference proteome</keyword>
<dbReference type="EMBL" id="JALGBH010000001">
    <property type="protein sequence ID" value="MCJ0741846.1"/>
    <property type="molecule type" value="Genomic_DNA"/>
</dbReference>
<comment type="caution">
    <text evidence="1">The sequence shown here is derived from an EMBL/GenBank/DDBJ whole genome shotgun (WGS) entry which is preliminary data.</text>
</comment>
<protein>
    <recommendedName>
        <fullName evidence="3">N-acetyltransferase</fullName>
    </recommendedName>
</protein>
<dbReference type="NCBIfam" id="NF045478">
    <property type="entry name" value="XF1762_fam"/>
    <property type="match status" value="1"/>
</dbReference>
<dbReference type="InterPro" id="IPR053780">
    <property type="entry name" value="Gp66-like"/>
</dbReference>
<evidence type="ECO:0000313" key="1">
    <source>
        <dbReference type="EMBL" id="MCJ0741846.1"/>
    </source>
</evidence>
<evidence type="ECO:0000313" key="2">
    <source>
        <dbReference type="Proteomes" id="UP001165460"/>
    </source>
</evidence>
<sequence>MSTRLSTKPTTIKEANTFVLKHHRHHRPTSRNCGKWAISAIDNITGKTIGVAICANPVSATYMDGYTLEVTRLCICEEAPKGAASFLLSNCAKIWKTMGGKRILTYTLDYESGSSLRGAGWEKKATVQPHNNWSHKTNIDGKYRDNLSIYQYKKFRWELELA</sequence>
<name>A0ABS9ZTB4_9SPHI</name>
<evidence type="ECO:0008006" key="3">
    <source>
        <dbReference type="Google" id="ProtNLM"/>
    </source>
</evidence>
<proteinExistence type="predicted"/>